<evidence type="ECO:0000256" key="1">
    <source>
        <dbReference type="ARBA" id="ARBA00004834"/>
    </source>
</evidence>
<evidence type="ECO:0000256" key="6">
    <source>
        <dbReference type="PIRSR" id="PIRSR606710-1"/>
    </source>
</evidence>
<keyword evidence="9" id="KW-1185">Reference proteome</keyword>
<keyword evidence="4 7" id="KW-0326">Glycosidase</keyword>
<dbReference type="Proteomes" id="UP001392437">
    <property type="component" value="Unassembled WGS sequence"/>
</dbReference>
<name>A0AAW0R982_9PEZI</name>
<dbReference type="Pfam" id="PF04616">
    <property type="entry name" value="Glyco_hydro_43"/>
    <property type="match status" value="1"/>
</dbReference>
<protein>
    <recommendedName>
        <fullName evidence="5">Endo-1,5-alpha-L-arabinanase A</fullName>
    </recommendedName>
</protein>
<feature type="active site" description="Proton acceptor" evidence="6">
    <location>
        <position position="72"/>
    </location>
</feature>
<evidence type="ECO:0000256" key="3">
    <source>
        <dbReference type="ARBA" id="ARBA00022801"/>
    </source>
</evidence>
<comment type="caution">
    <text evidence="8">The sequence shown here is derived from an EMBL/GenBank/DDBJ whole genome shotgun (WGS) entry which is preliminary data.</text>
</comment>
<reference evidence="8 9" key="1">
    <citation type="submission" date="2023-01" db="EMBL/GenBank/DDBJ databases">
        <title>Analysis of 21 Apiospora genomes using comparative genomics revels a genus with tremendous synthesis potential of carbohydrate active enzymes and secondary metabolites.</title>
        <authorList>
            <person name="Sorensen T."/>
        </authorList>
    </citation>
    <scope>NUCLEOTIDE SEQUENCE [LARGE SCALE GENOMIC DNA]</scope>
    <source>
        <strain evidence="8 9">CBS 117206</strain>
    </source>
</reference>
<gene>
    <name evidence="8" type="ORF">PG999_002738</name>
</gene>
<comment type="similarity">
    <text evidence="2 7">Belongs to the glycosyl hydrolase 43 family.</text>
</comment>
<dbReference type="InterPro" id="IPR023296">
    <property type="entry name" value="Glyco_hydro_beta-prop_sf"/>
</dbReference>
<feature type="active site" description="Proton donor" evidence="6">
    <location>
        <position position="237"/>
    </location>
</feature>
<dbReference type="InterPro" id="IPR006710">
    <property type="entry name" value="Glyco_hydro_43"/>
</dbReference>
<proteinExistence type="inferred from homology"/>
<dbReference type="Gene3D" id="2.115.10.20">
    <property type="entry name" value="Glycosyl hydrolase domain, family 43"/>
    <property type="match status" value="1"/>
</dbReference>
<dbReference type="GO" id="GO:0004553">
    <property type="term" value="F:hydrolase activity, hydrolyzing O-glycosyl compounds"/>
    <property type="evidence" value="ECO:0007669"/>
    <property type="project" value="InterPro"/>
</dbReference>
<dbReference type="PANTHER" id="PTHR43301:SF3">
    <property type="entry name" value="ARABINAN ENDO-1,5-ALPHA-L-ARABINOSIDASE A-RELATED"/>
    <property type="match status" value="1"/>
</dbReference>
<evidence type="ECO:0000313" key="9">
    <source>
        <dbReference type="Proteomes" id="UP001392437"/>
    </source>
</evidence>
<organism evidence="8 9">
    <name type="scientific">Apiospora kogelbergensis</name>
    <dbReference type="NCBI Taxonomy" id="1337665"/>
    <lineage>
        <taxon>Eukaryota</taxon>
        <taxon>Fungi</taxon>
        <taxon>Dikarya</taxon>
        <taxon>Ascomycota</taxon>
        <taxon>Pezizomycotina</taxon>
        <taxon>Sordariomycetes</taxon>
        <taxon>Xylariomycetidae</taxon>
        <taxon>Amphisphaeriales</taxon>
        <taxon>Apiosporaceae</taxon>
        <taxon>Apiospora</taxon>
    </lineage>
</organism>
<evidence type="ECO:0000256" key="4">
    <source>
        <dbReference type="ARBA" id="ARBA00023295"/>
    </source>
</evidence>
<dbReference type="EMBL" id="JAQQWP010000002">
    <property type="protein sequence ID" value="KAK8130358.1"/>
    <property type="molecule type" value="Genomic_DNA"/>
</dbReference>
<keyword evidence="3 7" id="KW-0378">Hydrolase</keyword>
<evidence type="ECO:0000256" key="2">
    <source>
        <dbReference type="ARBA" id="ARBA00009865"/>
    </source>
</evidence>
<dbReference type="SUPFAM" id="SSF75005">
    <property type="entry name" value="Arabinanase/levansucrase/invertase"/>
    <property type="match status" value="1"/>
</dbReference>
<evidence type="ECO:0000313" key="8">
    <source>
        <dbReference type="EMBL" id="KAK8130358.1"/>
    </source>
</evidence>
<comment type="pathway">
    <text evidence="1">Glycan metabolism; L-arabinan degradation.</text>
</comment>
<dbReference type="InterPro" id="IPR050727">
    <property type="entry name" value="GH43_arabinanases"/>
</dbReference>
<sequence>MKSISLILPGVSLAAVIPSSHTIRDSPVLLGSRAPTLSLANVTRATARGTDDGSSPLNRRAAAGPYVGDFPDPSIIGDGQGLWFAYGTSAGDQNIPVVVSNDVNSWSSPQDSLPNVGAWVDSNVPPPKIWAPDVVRADNLDYVMYYTAVQKGGRHCIGIATSRSPTGPFSPHDSPLPATMPAAESLMLRASMMGPAAGSSGRWTAAPSAARPTALAAARSPKTIFDNDGAGDDGIVEAPSLARAGDGFVLFYSSQCYASDNYDIKYAWSSTVDGDYQRKGTLLTTAMTNNGIYGPGGLDIDWNGRTAVFHGRTVPNGGVFGERFLFTAELSVGAQDVKFQ</sequence>
<dbReference type="GO" id="GO:0005975">
    <property type="term" value="P:carbohydrate metabolic process"/>
    <property type="evidence" value="ECO:0007669"/>
    <property type="project" value="InterPro"/>
</dbReference>
<evidence type="ECO:0000256" key="5">
    <source>
        <dbReference type="ARBA" id="ARBA00042202"/>
    </source>
</evidence>
<dbReference type="AlphaFoldDB" id="A0AAW0R982"/>
<evidence type="ECO:0000256" key="7">
    <source>
        <dbReference type="RuleBase" id="RU361187"/>
    </source>
</evidence>
<accession>A0AAW0R982</accession>
<dbReference type="PANTHER" id="PTHR43301">
    <property type="entry name" value="ARABINAN ENDO-1,5-ALPHA-L-ARABINOSIDASE"/>
    <property type="match status" value="1"/>
</dbReference>